<protein>
    <submittedName>
        <fullName evidence="1">Uncharacterized protein</fullName>
    </submittedName>
</protein>
<gene>
    <name evidence="1" type="ORF">HLUCCA11_21460</name>
</gene>
<dbReference type="Proteomes" id="UP000050465">
    <property type="component" value="Unassembled WGS sequence"/>
</dbReference>
<comment type="caution">
    <text evidence="1">The sequence shown here is derived from an EMBL/GenBank/DDBJ whole genome shotgun (WGS) entry which is preliminary data.</text>
</comment>
<dbReference type="AlphaFoldDB" id="A0A0P7ZCR7"/>
<proteinExistence type="predicted"/>
<reference evidence="1 2" key="1">
    <citation type="submission" date="2015-09" db="EMBL/GenBank/DDBJ databases">
        <title>Identification and resolution of microdiversity through metagenomic sequencing of parallel consortia.</title>
        <authorList>
            <person name="Nelson W.C."/>
            <person name="Romine M.F."/>
            <person name="Lindemann S.R."/>
        </authorList>
    </citation>
    <scope>NUCLEOTIDE SEQUENCE [LARGE SCALE GENOMIC DNA]</scope>
    <source>
        <strain evidence="1">Ana</strain>
    </source>
</reference>
<organism evidence="1 2">
    <name type="scientific">Phormidesmis priestleyi Ana</name>
    <dbReference type="NCBI Taxonomy" id="1666911"/>
    <lineage>
        <taxon>Bacteria</taxon>
        <taxon>Bacillati</taxon>
        <taxon>Cyanobacteriota</taxon>
        <taxon>Cyanophyceae</taxon>
        <taxon>Leptolyngbyales</taxon>
        <taxon>Leptolyngbyaceae</taxon>
        <taxon>Phormidesmis</taxon>
    </lineage>
</organism>
<dbReference type="EMBL" id="LJZR01000056">
    <property type="protein sequence ID" value="KPQ32462.1"/>
    <property type="molecule type" value="Genomic_DNA"/>
</dbReference>
<evidence type="ECO:0000313" key="2">
    <source>
        <dbReference type="Proteomes" id="UP000050465"/>
    </source>
</evidence>
<evidence type="ECO:0000313" key="1">
    <source>
        <dbReference type="EMBL" id="KPQ32462.1"/>
    </source>
</evidence>
<accession>A0A0P7ZCR7</accession>
<name>A0A0P7ZCR7_9CYAN</name>
<sequence>MHLLRPLTSRINDAHNCTVGAFANSAQPSQATAFCMGLQDRLNLLRGHLTSVVQRIKGLSKGTTAAGTTKTLATFAGSTMFVGVRVVTEGTIHLGLNEYQHLIRRIPRFFGSRPRTFISEVSNLKSLARSKLLQSISKSEGIVHIIVLKDI</sequence>